<dbReference type="EMBL" id="NJHN03000034">
    <property type="protein sequence ID" value="KAH9423009.1"/>
    <property type="molecule type" value="Genomic_DNA"/>
</dbReference>
<feature type="non-terminal residue" evidence="2">
    <location>
        <position position="1"/>
    </location>
</feature>
<accession>A0ABQ8JK76</accession>
<keyword evidence="1" id="KW-0472">Membrane</keyword>
<reference evidence="2 3" key="2">
    <citation type="journal article" date="2022" name="Mol. Biol. Evol.">
        <title>Comparative Genomics Reveals Insights into the Divergent Evolution of Astigmatic Mites and Household Pest Adaptations.</title>
        <authorList>
            <person name="Xiong Q."/>
            <person name="Wan A.T."/>
            <person name="Liu X."/>
            <person name="Fung C.S."/>
            <person name="Xiao X."/>
            <person name="Malainual N."/>
            <person name="Hou J."/>
            <person name="Wang L."/>
            <person name="Wang M."/>
            <person name="Yang K.Y."/>
            <person name="Cui Y."/>
            <person name="Leung E.L."/>
            <person name="Nong W."/>
            <person name="Shin S.K."/>
            <person name="Au S.W."/>
            <person name="Jeong K.Y."/>
            <person name="Chew F.T."/>
            <person name="Hui J.H."/>
            <person name="Leung T.F."/>
            <person name="Tungtrongchitr A."/>
            <person name="Zhong N."/>
            <person name="Liu Z."/>
            <person name="Tsui S.K."/>
        </authorList>
    </citation>
    <scope>NUCLEOTIDE SEQUENCE [LARGE SCALE GENOMIC DNA]</scope>
    <source>
        <strain evidence="2">Derp</strain>
    </source>
</reference>
<evidence type="ECO:0000256" key="1">
    <source>
        <dbReference type="SAM" id="Phobius"/>
    </source>
</evidence>
<sequence length="46" mass="5496">LCSLKFVQHNLNQKHPTLFIRVAINFNLFLFWYIIAKNDLPNQSHV</sequence>
<evidence type="ECO:0000313" key="3">
    <source>
        <dbReference type="Proteomes" id="UP000887458"/>
    </source>
</evidence>
<gene>
    <name evidence="2" type="ORF">DERP_007600</name>
</gene>
<keyword evidence="1" id="KW-0812">Transmembrane</keyword>
<organism evidence="2 3">
    <name type="scientific">Dermatophagoides pteronyssinus</name>
    <name type="common">European house dust mite</name>
    <dbReference type="NCBI Taxonomy" id="6956"/>
    <lineage>
        <taxon>Eukaryota</taxon>
        <taxon>Metazoa</taxon>
        <taxon>Ecdysozoa</taxon>
        <taxon>Arthropoda</taxon>
        <taxon>Chelicerata</taxon>
        <taxon>Arachnida</taxon>
        <taxon>Acari</taxon>
        <taxon>Acariformes</taxon>
        <taxon>Sarcoptiformes</taxon>
        <taxon>Astigmata</taxon>
        <taxon>Psoroptidia</taxon>
        <taxon>Analgoidea</taxon>
        <taxon>Pyroglyphidae</taxon>
        <taxon>Dermatophagoidinae</taxon>
        <taxon>Dermatophagoides</taxon>
    </lineage>
</organism>
<proteinExistence type="predicted"/>
<comment type="caution">
    <text evidence="2">The sequence shown here is derived from an EMBL/GenBank/DDBJ whole genome shotgun (WGS) entry which is preliminary data.</text>
</comment>
<protein>
    <submittedName>
        <fullName evidence="2">Uncharacterized protein</fullName>
    </submittedName>
</protein>
<dbReference type="Proteomes" id="UP000887458">
    <property type="component" value="Unassembled WGS sequence"/>
</dbReference>
<feature type="transmembrane region" description="Helical" evidence="1">
    <location>
        <begin position="18"/>
        <end position="36"/>
    </location>
</feature>
<evidence type="ECO:0000313" key="2">
    <source>
        <dbReference type="EMBL" id="KAH9423009.1"/>
    </source>
</evidence>
<keyword evidence="1" id="KW-1133">Transmembrane helix</keyword>
<reference evidence="2 3" key="1">
    <citation type="journal article" date="2018" name="J. Allergy Clin. Immunol.">
        <title>High-quality assembly of Dermatophagoides pteronyssinus genome and transcriptome reveals a wide range of novel allergens.</title>
        <authorList>
            <person name="Liu X.Y."/>
            <person name="Yang K.Y."/>
            <person name="Wang M.Q."/>
            <person name="Kwok J.S."/>
            <person name="Zeng X."/>
            <person name="Yang Z."/>
            <person name="Xiao X.J."/>
            <person name="Lau C.P."/>
            <person name="Li Y."/>
            <person name="Huang Z.M."/>
            <person name="Ba J.G."/>
            <person name="Yim A.K."/>
            <person name="Ouyang C.Y."/>
            <person name="Ngai S.M."/>
            <person name="Chan T.F."/>
            <person name="Leung E.L."/>
            <person name="Liu L."/>
            <person name="Liu Z.G."/>
            <person name="Tsui S.K."/>
        </authorList>
    </citation>
    <scope>NUCLEOTIDE SEQUENCE [LARGE SCALE GENOMIC DNA]</scope>
    <source>
        <strain evidence="2">Derp</strain>
    </source>
</reference>
<name>A0ABQ8JK76_DERPT</name>
<keyword evidence="3" id="KW-1185">Reference proteome</keyword>